<gene>
    <name evidence="4" type="primary">artI</name>
    <name evidence="4" type="ORF">FIV01_17370</name>
</gene>
<dbReference type="RefSeq" id="WP_246210520.1">
    <property type="nucleotide sequence ID" value="NZ_CBCSDK010000008.1"/>
</dbReference>
<evidence type="ECO:0000256" key="2">
    <source>
        <dbReference type="ARBA" id="ARBA00022729"/>
    </source>
</evidence>
<feature type="domain" description="Solute-binding protein family 3/N-terminal" evidence="3">
    <location>
        <begin position="50"/>
        <end position="256"/>
    </location>
</feature>
<dbReference type="PANTHER" id="PTHR35936">
    <property type="entry name" value="MEMBRANE-BOUND LYTIC MUREIN TRANSGLYCOSYLASE F"/>
    <property type="match status" value="1"/>
</dbReference>
<reference evidence="4 5" key="1">
    <citation type="submission" date="2019-10" db="EMBL/GenBank/DDBJ databases">
        <title>Complete genome sequence of Vibrio sp. strain THAF100, isolated from non-filtered water from the water column of tank 6 of a marine aquarium containing stony-coral fragments. Water maintained at 26 degree C.</title>
        <authorList>
            <person name="Ruckert C."/>
            <person name="Franco A."/>
            <person name="Kalinowski J."/>
            <person name="Glaeser S."/>
        </authorList>
    </citation>
    <scope>NUCLEOTIDE SEQUENCE [LARGE SCALE GENOMIC DNA]</scope>
    <source>
        <strain evidence="4 5">THAF100</strain>
        <plasmid evidence="5">pthaf100_a</plasmid>
    </source>
</reference>
<protein>
    <submittedName>
        <fullName evidence="4">ABC transporter arginine-binding protein</fullName>
    </submittedName>
</protein>
<keyword evidence="5" id="KW-1185">Reference proteome</keyword>
<proteinExistence type="inferred from homology"/>
<dbReference type="PANTHER" id="PTHR35936:SF19">
    <property type="entry name" value="AMINO-ACID-BINDING PROTEIN YXEM-RELATED"/>
    <property type="match status" value="1"/>
</dbReference>
<evidence type="ECO:0000259" key="3">
    <source>
        <dbReference type="Pfam" id="PF00497"/>
    </source>
</evidence>
<dbReference type="SUPFAM" id="SSF53850">
    <property type="entry name" value="Periplasmic binding protein-like II"/>
    <property type="match status" value="1"/>
</dbReference>
<name>A0A5P9CQD6_9VIBR</name>
<dbReference type="Pfam" id="PF00497">
    <property type="entry name" value="SBP_bac_3"/>
    <property type="match status" value="1"/>
</dbReference>
<dbReference type="Proteomes" id="UP000326936">
    <property type="component" value="Plasmid pTHAF100_a"/>
</dbReference>
<dbReference type="Gene3D" id="3.40.190.10">
    <property type="entry name" value="Periplasmic binding protein-like II"/>
    <property type="match status" value="2"/>
</dbReference>
<dbReference type="InterPro" id="IPR001638">
    <property type="entry name" value="Solute-binding_3/MltF_N"/>
</dbReference>
<geneLocation type="plasmid" evidence="5">
    <name>pthaf100_a</name>
</geneLocation>
<dbReference type="EMBL" id="CP045351">
    <property type="protein sequence ID" value="QFT28163.1"/>
    <property type="molecule type" value="Genomic_DNA"/>
</dbReference>
<dbReference type="KEGG" id="vaq:FIV01_17370"/>
<keyword evidence="4" id="KW-0614">Plasmid</keyword>
<dbReference type="AlphaFoldDB" id="A0A5P9CQD6"/>
<comment type="similarity">
    <text evidence="1">Belongs to the bacterial solute-binding protein 3 family.</text>
</comment>
<evidence type="ECO:0000256" key="1">
    <source>
        <dbReference type="ARBA" id="ARBA00010333"/>
    </source>
</evidence>
<organism evidence="4 5">
    <name type="scientific">Vibrio aquimaris</name>
    <dbReference type="NCBI Taxonomy" id="2587862"/>
    <lineage>
        <taxon>Bacteria</taxon>
        <taxon>Pseudomonadati</taxon>
        <taxon>Pseudomonadota</taxon>
        <taxon>Gammaproteobacteria</taxon>
        <taxon>Vibrionales</taxon>
        <taxon>Vibrionaceae</taxon>
        <taxon>Vibrio</taxon>
    </lineage>
</organism>
<evidence type="ECO:0000313" key="4">
    <source>
        <dbReference type="EMBL" id="QFT28163.1"/>
    </source>
</evidence>
<evidence type="ECO:0000313" key="5">
    <source>
        <dbReference type="Proteomes" id="UP000326936"/>
    </source>
</evidence>
<keyword evidence="2" id="KW-0732">Signal</keyword>
<sequence length="261" mass="30153">MLSILVVNNGYHLTLQMKLLIYPWLILVLFSTNALAKPSELSDTHLSICGDSIDWEPYTYVQDEEVKGFDLDVLNEILPKRRITFDFTMSSWSRCLKGGRAGDFQVAVSATYSDERAKHFLYTTWYYATTPSYLYRKTKFKNGLKITQGSDLNAYRVCGIHGYNYSDFGLKTIHQNAHSMHELVTELNQGKCDVILAWKEIVAGIKSIWGIDYIGESLAIEVIPKMPKHKFHMMISKKYKYKEQLKELLDQGLKKYQTESF</sequence>
<accession>A0A5P9CQD6</accession>